<protein>
    <submittedName>
        <fullName evidence="2">Peptidoglycan-binding protein</fullName>
    </submittedName>
</protein>
<keyword evidence="1" id="KW-1133">Transmembrane helix</keyword>
<evidence type="ECO:0000256" key="1">
    <source>
        <dbReference type="SAM" id="Phobius"/>
    </source>
</evidence>
<accession>A0ABW6HJF4</accession>
<name>A0ABW6HJF4_9FLAO</name>
<sequence>MKVSNDDKILIGAGGLGVILLGFLYWKKKQVEKIDDLPTYTPEVEPVSTPKMTNTPVQGATLDRNKLLKVGSKGLEVRELQRLLGIAIDGAFGSKETLPALQKAKGVSEISLNAFAFKKKVATVLPIKASLPKSYPKKGQKLMAAKNDTAITNSKKLANGSYTNTGKRILGTFNYGDSLGTFVSVNINGYYLINMSGEFYFVKQDQVKTY</sequence>
<keyword evidence="1" id="KW-0472">Membrane</keyword>
<feature type="transmembrane region" description="Helical" evidence="1">
    <location>
        <begin position="9"/>
        <end position="26"/>
    </location>
</feature>
<comment type="caution">
    <text evidence="2">The sequence shown here is derived from an EMBL/GenBank/DDBJ whole genome shotgun (WGS) entry which is preliminary data.</text>
</comment>
<dbReference type="Proteomes" id="UP001600039">
    <property type="component" value="Unassembled WGS sequence"/>
</dbReference>
<organism evidence="2 3">
    <name type="scientific">Flavobacterium fructosi</name>
    <dbReference type="NCBI Taxonomy" id="3230416"/>
    <lineage>
        <taxon>Bacteria</taxon>
        <taxon>Pseudomonadati</taxon>
        <taxon>Bacteroidota</taxon>
        <taxon>Flavobacteriia</taxon>
        <taxon>Flavobacteriales</taxon>
        <taxon>Flavobacteriaceae</taxon>
        <taxon>Flavobacterium</taxon>
    </lineage>
</organism>
<proteinExistence type="predicted"/>
<gene>
    <name evidence="2" type="ORF">ACFX5D_04085</name>
</gene>
<evidence type="ECO:0000313" key="2">
    <source>
        <dbReference type="EMBL" id="MFE3847146.1"/>
    </source>
</evidence>
<evidence type="ECO:0000313" key="3">
    <source>
        <dbReference type="Proteomes" id="UP001600039"/>
    </source>
</evidence>
<dbReference type="RefSeq" id="WP_379856979.1">
    <property type="nucleotide sequence ID" value="NZ_JBHZQA010000002.1"/>
</dbReference>
<keyword evidence="1" id="KW-0812">Transmembrane</keyword>
<dbReference type="EMBL" id="JBHZQA010000002">
    <property type="protein sequence ID" value="MFE3847146.1"/>
    <property type="molecule type" value="Genomic_DNA"/>
</dbReference>
<keyword evidence="3" id="KW-1185">Reference proteome</keyword>
<reference evidence="2 3" key="1">
    <citation type="submission" date="2024-06" db="EMBL/GenBank/DDBJ databases">
        <title>Flavobacterium spp. isolated from glacier.</title>
        <authorList>
            <person name="Han D."/>
        </authorList>
    </citation>
    <scope>NUCLEOTIDE SEQUENCE [LARGE SCALE GENOMIC DNA]</scope>
    <source>
        <strain evidence="2 3">LB3P45</strain>
    </source>
</reference>